<protein>
    <recommendedName>
        <fullName evidence="2">Tetratricopeptide repeat-containing protein</fullName>
    </recommendedName>
</protein>
<dbReference type="Gene3D" id="1.25.40.10">
    <property type="entry name" value="Tetratricopeptide repeat domain"/>
    <property type="match status" value="1"/>
</dbReference>
<name>A0A450TZD6_9GAMM</name>
<dbReference type="InterPro" id="IPR011990">
    <property type="entry name" value="TPR-like_helical_dom_sf"/>
</dbReference>
<proteinExistence type="predicted"/>
<sequence length="60" mass="6661">MASSLSTLGDFAMRRGNLGQASDNFRQALALFQQMGMRTQVVQTGASLLRMERELARQRG</sequence>
<evidence type="ECO:0008006" key="2">
    <source>
        <dbReference type="Google" id="ProtNLM"/>
    </source>
</evidence>
<dbReference type="EMBL" id="CAADFE010000071">
    <property type="protein sequence ID" value="VFJ75303.1"/>
    <property type="molecule type" value="Genomic_DNA"/>
</dbReference>
<dbReference type="AlphaFoldDB" id="A0A450TZD6"/>
<gene>
    <name evidence="1" type="ORF">BECKFW1821C_GA0114237_107118</name>
</gene>
<accession>A0A450TZD6</accession>
<evidence type="ECO:0000313" key="1">
    <source>
        <dbReference type="EMBL" id="VFJ75303.1"/>
    </source>
</evidence>
<reference evidence="1" key="1">
    <citation type="submission" date="2019-02" db="EMBL/GenBank/DDBJ databases">
        <authorList>
            <person name="Gruber-Vodicka R. H."/>
            <person name="Seah K. B. B."/>
        </authorList>
    </citation>
    <scope>NUCLEOTIDE SEQUENCE</scope>
    <source>
        <strain evidence="1">BECK_BZ131</strain>
    </source>
</reference>
<organism evidence="1">
    <name type="scientific">Candidatus Kentrum sp. FW</name>
    <dbReference type="NCBI Taxonomy" id="2126338"/>
    <lineage>
        <taxon>Bacteria</taxon>
        <taxon>Pseudomonadati</taxon>
        <taxon>Pseudomonadota</taxon>
        <taxon>Gammaproteobacteria</taxon>
        <taxon>Candidatus Kentrum</taxon>
    </lineage>
</organism>